<name>G0V031_TRYCI</name>
<feature type="compositionally biased region" description="Polar residues" evidence="1">
    <location>
        <begin position="456"/>
        <end position="466"/>
    </location>
</feature>
<reference evidence="2" key="1">
    <citation type="journal article" date="2012" name="Proc. Natl. Acad. Sci. U.S.A.">
        <title>Antigenic diversity is generated by distinct evolutionary mechanisms in African trypanosome species.</title>
        <authorList>
            <person name="Jackson A.P."/>
            <person name="Berry A."/>
            <person name="Aslett M."/>
            <person name="Allison H.C."/>
            <person name="Burton P."/>
            <person name="Vavrova-Anderson J."/>
            <person name="Brown R."/>
            <person name="Browne H."/>
            <person name="Corton N."/>
            <person name="Hauser H."/>
            <person name="Gamble J."/>
            <person name="Gilderthorp R."/>
            <person name="Marcello L."/>
            <person name="McQuillan J."/>
            <person name="Otto T.D."/>
            <person name="Quail M.A."/>
            <person name="Sanders M.J."/>
            <person name="van Tonder A."/>
            <person name="Ginger M.L."/>
            <person name="Field M.C."/>
            <person name="Barry J.D."/>
            <person name="Hertz-Fowler C."/>
            <person name="Berriman M."/>
        </authorList>
    </citation>
    <scope>NUCLEOTIDE SEQUENCE</scope>
    <source>
        <strain evidence="2">IL3000</strain>
    </source>
</reference>
<feature type="region of interest" description="Disordered" evidence="1">
    <location>
        <begin position="445"/>
        <end position="470"/>
    </location>
</feature>
<accession>G0V031</accession>
<protein>
    <submittedName>
        <fullName evidence="2">Uncharacterized protein TCIL3000_11_4060</fullName>
    </submittedName>
</protein>
<dbReference type="AlphaFoldDB" id="G0V031"/>
<proteinExistence type="predicted"/>
<feature type="compositionally biased region" description="Basic and acidic residues" evidence="1">
    <location>
        <begin position="11"/>
        <end position="26"/>
    </location>
</feature>
<evidence type="ECO:0000313" key="2">
    <source>
        <dbReference type="EMBL" id="CCC95001.1"/>
    </source>
</evidence>
<gene>
    <name evidence="2" type="ORF">TCIL3000_11_4060</name>
</gene>
<dbReference type="VEuPathDB" id="TriTrypDB:TcIL3000.11.4060"/>
<sequence>MVVTKNVARSNDSDDRRKQKAREAHTDYKLKAEMMKKANSKSMSETAEKKYILSAADVDAAGSMNGVDPAVAALPATSANGIKGPHVAAAKLIPIGNTADTKDGSTQRISTASSRGTGGACFSSSVAQLAPVSSMSAPLRRERDLLDRGVYQELCYSRLMRRQDPTKGFDRRRQSYVYYNHRSKGCYIPHPKDPSTITLTYNHLYDFADGTRFLRSDGEPPRSNPSVANLFGGTYKIHSRSGSPERGIHDRQVCSAPTTEYVSGEELPQRLRSGSGGRRTVSVDVARSLRLSDVRAYTFQKHITVEDVISNDVRRVQHSREGISSVVGKGKVLWSEVPEQLQVTFGEAQSKFNATLGQSAHEGGMMSPCYGAGPAFETPCKNTAAYHPSSSLPGRGEVEKASINVSRRGSPNRCSAPKQGSVMFTDHADRVVLGFTANISLPTTASGFSELPPQAQLGTGTTSDGPNASAEVTDKLSCQRQHFSPLKETVGEVPMDDRQPPTAHNKELLLPSVALAQLHDSDYFLKPRPNLLSDTVELLGSSWMPEYLLPYETSRLSYLRKFDLGEAKPLPNMIHWTKCKKLY</sequence>
<feature type="region of interest" description="Disordered" evidence="1">
    <location>
        <begin position="1"/>
        <end position="26"/>
    </location>
</feature>
<evidence type="ECO:0000256" key="1">
    <source>
        <dbReference type="SAM" id="MobiDB-lite"/>
    </source>
</evidence>
<organism evidence="2">
    <name type="scientific">Trypanosoma congolense (strain IL3000)</name>
    <dbReference type="NCBI Taxonomy" id="1068625"/>
    <lineage>
        <taxon>Eukaryota</taxon>
        <taxon>Discoba</taxon>
        <taxon>Euglenozoa</taxon>
        <taxon>Kinetoplastea</taxon>
        <taxon>Metakinetoplastina</taxon>
        <taxon>Trypanosomatida</taxon>
        <taxon>Trypanosomatidae</taxon>
        <taxon>Trypanosoma</taxon>
        <taxon>Nannomonas</taxon>
    </lineage>
</organism>
<dbReference type="EMBL" id="HE575324">
    <property type="protein sequence ID" value="CCC95001.1"/>
    <property type="molecule type" value="Genomic_DNA"/>
</dbReference>